<dbReference type="AlphaFoldDB" id="A0A2W1JP62"/>
<dbReference type="EMBL" id="PQWO01000001">
    <property type="protein sequence ID" value="PZD75089.1"/>
    <property type="molecule type" value="Genomic_DNA"/>
</dbReference>
<name>A0A2W1JP62_9CYAN</name>
<comment type="caution">
    <text evidence="2">The sequence shown here is derived from an EMBL/GenBank/DDBJ whole genome shotgun (WGS) entry which is preliminary data.</text>
</comment>
<dbReference type="OrthoDB" id="5501559at2"/>
<dbReference type="Proteomes" id="UP000248857">
    <property type="component" value="Unassembled WGS sequence"/>
</dbReference>
<feature type="transmembrane region" description="Helical" evidence="1">
    <location>
        <begin position="76"/>
        <end position="93"/>
    </location>
</feature>
<feature type="transmembrane region" description="Helical" evidence="1">
    <location>
        <begin position="329"/>
        <end position="350"/>
    </location>
</feature>
<feature type="transmembrane region" description="Helical" evidence="1">
    <location>
        <begin position="99"/>
        <end position="119"/>
    </location>
</feature>
<feature type="transmembrane region" description="Helical" evidence="1">
    <location>
        <begin position="289"/>
        <end position="309"/>
    </location>
</feature>
<protein>
    <submittedName>
        <fullName evidence="2">Uncharacterized protein</fullName>
    </submittedName>
</protein>
<keyword evidence="1" id="KW-1133">Transmembrane helix</keyword>
<keyword evidence="1" id="KW-0812">Transmembrane</keyword>
<dbReference type="PANTHER" id="PTHR47380">
    <property type="entry name" value="OS02G0533000 PROTEIN"/>
    <property type="match status" value="1"/>
</dbReference>
<dbReference type="PANTHER" id="PTHR47380:SF4">
    <property type="entry name" value="OS02G0533000 PROTEIN"/>
    <property type="match status" value="1"/>
</dbReference>
<evidence type="ECO:0000256" key="1">
    <source>
        <dbReference type="SAM" id="Phobius"/>
    </source>
</evidence>
<dbReference type="RefSeq" id="WP_110984202.1">
    <property type="nucleotide sequence ID" value="NZ_CAWNWM010000001.1"/>
</dbReference>
<keyword evidence="1" id="KW-0472">Membrane</keyword>
<keyword evidence="3" id="KW-1185">Reference proteome</keyword>
<proteinExistence type="predicted"/>
<sequence length="431" mass="49218">MTLDPKIMSTVEQLDYRVTVGDVSARAGLDIDTTQRGLLALASEVSGNLQVSDSGEIAYLFPENFRSVLRDKYLRLRLQAMWASVWAVLFYLIRISFGIMLLLSILLIVVAIATIFLALQSSQQNDDRRRSSFGGSMFVPRFWFGPDLFWFFNPSYGRARRQRLRGSEQMNFFEAIFSFLFGDGNPNANLEDRRWQEIATVIRNNRGAVVAEQISPYLDLVEQPEDDEYYMIPVLSRFNGQPEVSPNGEIIYRFPDLQSTATQSDQQSVAAFLREFPWPFSQASSNQRAWAIGLGTFNFVGAVLLWYMLGDGTIALQLGGLVAFAQSMIWVLLGYGVAFLGVPLVRYFWLQRQNAKLEARNDVRRDYAMALNEADTHLQQKIRYAQNFAAQSVVTTDRLSYTTEKDLVDQEIEQADKLDAEWQQRLNRSED</sequence>
<reference evidence="2 3" key="1">
    <citation type="journal article" date="2018" name="Sci. Rep.">
        <title>A novel species of the marine cyanobacterium Acaryochloris with a unique pigment content and lifestyle.</title>
        <authorList>
            <person name="Partensky F."/>
            <person name="Six C."/>
            <person name="Ratin M."/>
            <person name="Garczarek L."/>
            <person name="Vaulot D."/>
            <person name="Probert I."/>
            <person name="Calteau A."/>
            <person name="Gourvil P."/>
            <person name="Marie D."/>
            <person name="Grebert T."/>
            <person name="Bouchier C."/>
            <person name="Le Panse S."/>
            <person name="Gachenot M."/>
            <person name="Rodriguez F."/>
            <person name="Garrido J.L."/>
        </authorList>
    </citation>
    <scope>NUCLEOTIDE SEQUENCE [LARGE SCALE GENOMIC DNA]</scope>
    <source>
        <strain evidence="2 3">RCC1774</strain>
    </source>
</reference>
<evidence type="ECO:0000313" key="2">
    <source>
        <dbReference type="EMBL" id="PZD75089.1"/>
    </source>
</evidence>
<gene>
    <name evidence="2" type="ORF">C1752_00218</name>
</gene>
<organism evidence="2 3">
    <name type="scientific">Acaryochloris thomasi RCC1774</name>
    <dbReference type="NCBI Taxonomy" id="1764569"/>
    <lineage>
        <taxon>Bacteria</taxon>
        <taxon>Bacillati</taxon>
        <taxon>Cyanobacteriota</taxon>
        <taxon>Cyanophyceae</taxon>
        <taxon>Acaryochloridales</taxon>
        <taxon>Acaryochloridaceae</taxon>
        <taxon>Acaryochloris</taxon>
        <taxon>Acaryochloris thomasi</taxon>
    </lineage>
</organism>
<evidence type="ECO:0000313" key="3">
    <source>
        <dbReference type="Proteomes" id="UP000248857"/>
    </source>
</evidence>
<accession>A0A2W1JP62</accession>
<dbReference type="InterPro" id="IPR044200">
    <property type="entry name" value="At5g03900-like"/>
</dbReference>